<protein>
    <submittedName>
        <fullName evidence="2">Uncharacterized protein</fullName>
    </submittedName>
</protein>
<feature type="region of interest" description="Disordered" evidence="1">
    <location>
        <begin position="1"/>
        <end position="20"/>
    </location>
</feature>
<feature type="compositionally biased region" description="Polar residues" evidence="1">
    <location>
        <begin position="1"/>
        <end position="15"/>
    </location>
</feature>
<sequence length="172" mass="19334">MEDTLSTPNASSSGLISMPPPIPQIAPATDAAKLTAKKITYKCRLMFSPLCILGYAFAKRHSPHKFELFSLLKYPHSVYSKIEMPDNNQPYPTEGDCTYIIPYNQLSLADIFQIAIRIFMILTSLVSLSLLQQHISLLPTFERVIRRKSERLVQSPDNSSKWLTGSEMAAVK</sequence>
<dbReference type="EMBL" id="JBEPLZ010000024">
    <property type="protein sequence ID" value="MET3572957.1"/>
    <property type="molecule type" value="Genomic_DNA"/>
</dbReference>
<dbReference type="Proteomes" id="UP001549200">
    <property type="component" value="Unassembled WGS sequence"/>
</dbReference>
<gene>
    <name evidence="2" type="ORF">ABID13_004617</name>
</gene>
<evidence type="ECO:0000313" key="2">
    <source>
        <dbReference type="EMBL" id="MET3572957.1"/>
    </source>
</evidence>
<evidence type="ECO:0000256" key="1">
    <source>
        <dbReference type="SAM" id="MobiDB-lite"/>
    </source>
</evidence>
<proteinExistence type="predicted"/>
<name>A0ABV2G401_9FIRM</name>
<keyword evidence="3" id="KW-1185">Reference proteome</keyword>
<evidence type="ECO:0000313" key="3">
    <source>
        <dbReference type="Proteomes" id="UP001549200"/>
    </source>
</evidence>
<accession>A0ABV2G401</accession>
<organism evidence="2 3">
    <name type="scientific">Enterocloster citroniae</name>
    <dbReference type="NCBI Taxonomy" id="358743"/>
    <lineage>
        <taxon>Bacteria</taxon>
        <taxon>Bacillati</taxon>
        <taxon>Bacillota</taxon>
        <taxon>Clostridia</taxon>
        <taxon>Lachnospirales</taxon>
        <taxon>Lachnospiraceae</taxon>
        <taxon>Enterocloster</taxon>
    </lineage>
</organism>
<reference evidence="2 3" key="1">
    <citation type="submission" date="2024-06" db="EMBL/GenBank/DDBJ databases">
        <title>Genomic Encyclopedia of Type Strains, Phase IV (KMG-IV): sequencing the most valuable type-strain genomes for metagenomic binning, comparative biology and taxonomic classification.</title>
        <authorList>
            <person name="Goeker M."/>
        </authorList>
    </citation>
    <scope>NUCLEOTIDE SEQUENCE [LARGE SCALE GENOMIC DNA]</scope>
    <source>
        <strain evidence="2 3">DSM 19261</strain>
    </source>
</reference>
<comment type="caution">
    <text evidence="2">The sequence shown here is derived from an EMBL/GenBank/DDBJ whole genome shotgun (WGS) entry which is preliminary data.</text>
</comment>